<dbReference type="PANTHER" id="PTHR23089">
    <property type="entry name" value="HISTIDINE TRIAD HIT PROTEIN"/>
    <property type="match status" value="1"/>
</dbReference>
<dbReference type="EMBL" id="MFSY01000009">
    <property type="protein sequence ID" value="OGI47809.1"/>
    <property type="molecule type" value="Genomic_DNA"/>
</dbReference>
<feature type="short sequence motif" description="Histidine triad motif" evidence="2 3">
    <location>
        <begin position="99"/>
        <end position="103"/>
    </location>
</feature>
<dbReference type="AlphaFoldDB" id="A0A1F6TRX5"/>
<dbReference type="CDD" id="cd01276">
    <property type="entry name" value="PKCI_related"/>
    <property type="match status" value="1"/>
</dbReference>
<sequence length="115" mass="12521">MAAECLFCKMISGTIKPQTVYEDDKVLAFKDINPQAPVHVLLVPKQHLATLNDLDAKNADIVGALVLAAKKVADDYGISRSGYRTVINCNADAGQSVFHLHMHLLGGRLMHWPPG</sequence>
<dbReference type="Pfam" id="PF01230">
    <property type="entry name" value="HIT"/>
    <property type="match status" value="1"/>
</dbReference>
<dbReference type="Gene3D" id="3.30.428.10">
    <property type="entry name" value="HIT-like"/>
    <property type="match status" value="1"/>
</dbReference>
<feature type="active site" description="Tele-AMP-histidine intermediate" evidence="1">
    <location>
        <position position="101"/>
    </location>
</feature>
<evidence type="ECO:0000313" key="5">
    <source>
        <dbReference type="EMBL" id="OGI47809.1"/>
    </source>
</evidence>
<evidence type="ECO:0000259" key="4">
    <source>
        <dbReference type="PROSITE" id="PS51084"/>
    </source>
</evidence>
<evidence type="ECO:0000256" key="2">
    <source>
        <dbReference type="PIRSR" id="PIRSR601310-3"/>
    </source>
</evidence>
<dbReference type="SUPFAM" id="SSF54197">
    <property type="entry name" value="HIT-like"/>
    <property type="match status" value="1"/>
</dbReference>
<dbReference type="InterPro" id="IPR036265">
    <property type="entry name" value="HIT-like_sf"/>
</dbReference>
<reference evidence="5 6" key="1">
    <citation type="journal article" date="2016" name="Nat. Commun.">
        <title>Thousands of microbial genomes shed light on interconnected biogeochemical processes in an aquifer system.</title>
        <authorList>
            <person name="Anantharaman K."/>
            <person name="Brown C.T."/>
            <person name="Hug L.A."/>
            <person name="Sharon I."/>
            <person name="Castelle C.J."/>
            <person name="Probst A.J."/>
            <person name="Thomas B.C."/>
            <person name="Singh A."/>
            <person name="Wilkins M.J."/>
            <person name="Karaoz U."/>
            <person name="Brodie E.L."/>
            <person name="Williams K.H."/>
            <person name="Hubbard S.S."/>
            <person name="Banfield J.F."/>
        </authorList>
    </citation>
    <scope>NUCLEOTIDE SEQUENCE [LARGE SCALE GENOMIC DNA]</scope>
</reference>
<dbReference type="PROSITE" id="PS00892">
    <property type="entry name" value="HIT_1"/>
    <property type="match status" value="1"/>
</dbReference>
<gene>
    <name evidence="5" type="ORF">A2637_02230</name>
</gene>
<dbReference type="STRING" id="1817764.A2637_02230"/>
<protein>
    <submittedName>
        <fullName evidence="5">Histidine triad nucleotide-binding protein</fullName>
    </submittedName>
</protein>
<evidence type="ECO:0000256" key="3">
    <source>
        <dbReference type="PROSITE-ProRule" id="PRU00464"/>
    </source>
</evidence>
<dbReference type="InterPro" id="IPR019808">
    <property type="entry name" value="Histidine_triad_CS"/>
</dbReference>
<evidence type="ECO:0000256" key="1">
    <source>
        <dbReference type="PIRSR" id="PIRSR601310-1"/>
    </source>
</evidence>
<dbReference type="InterPro" id="IPR001310">
    <property type="entry name" value="Histidine_triad_HIT"/>
</dbReference>
<dbReference type="InterPro" id="IPR011146">
    <property type="entry name" value="HIT-like"/>
</dbReference>
<organism evidence="5 6">
    <name type="scientific">Candidatus Muproteobacteria bacterium RIFCSPHIGHO2_01_FULL_65_16</name>
    <dbReference type="NCBI Taxonomy" id="1817764"/>
    <lineage>
        <taxon>Bacteria</taxon>
        <taxon>Pseudomonadati</taxon>
        <taxon>Pseudomonadota</taxon>
        <taxon>Candidatus Muproteobacteria</taxon>
    </lineage>
</organism>
<evidence type="ECO:0000313" key="6">
    <source>
        <dbReference type="Proteomes" id="UP000179360"/>
    </source>
</evidence>
<feature type="domain" description="HIT" evidence="4">
    <location>
        <begin position="6"/>
        <end position="115"/>
    </location>
</feature>
<proteinExistence type="predicted"/>
<name>A0A1F6TRX5_9PROT</name>
<accession>A0A1F6TRX5</accession>
<dbReference type="GO" id="GO:0003824">
    <property type="term" value="F:catalytic activity"/>
    <property type="evidence" value="ECO:0007669"/>
    <property type="project" value="InterPro"/>
</dbReference>
<dbReference type="Proteomes" id="UP000179360">
    <property type="component" value="Unassembled WGS sequence"/>
</dbReference>
<comment type="caution">
    <text evidence="5">The sequence shown here is derived from an EMBL/GenBank/DDBJ whole genome shotgun (WGS) entry which is preliminary data.</text>
</comment>
<dbReference type="PRINTS" id="PR00332">
    <property type="entry name" value="HISTRIAD"/>
</dbReference>
<dbReference type="PROSITE" id="PS51084">
    <property type="entry name" value="HIT_2"/>
    <property type="match status" value="1"/>
</dbReference>